<dbReference type="InterPro" id="IPR000843">
    <property type="entry name" value="HTH_LacI"/>
</dbReference>
<dbReference type="PANTHER" id="PTHR30146">
    <property type="entry name" value="LACI-RELATED TRANSCRIPTIONAL REPRESSOR"/>
    <property type="match status" value="1"/>
</dbReference>
<feature type="region of interest" description="Disordered" evidence="4">
    <location>
        <begin position="360"/>
        <end position="380"/>
    </location>
</feature>
<feature type="compositionally biased region" description="Polar residues" evidence="4">
    <location>
        <begin position="360"/>
        <end position="371"/>
    </location>
</feature>
<evidence type="ECO:0000256" key="3">
    <source>
        <dbReference type="ARBA" id="ARBA00023163"/>
    </source>
</evidence>
<dbReference type="CDD" id="cd06267">
    <property type="entry name" value="PBP1_LacI_sugar_binding-like"/>
    <property type="match status" value="1"/>
</dbReference>
<dbReference type="Pfam" id="PF00356">
    <property type="entry name" value="LacI"/>
    <property type="match status" value="1"/>
</dbReference>
<dbReference type="OrthoDB" id="3258243at2"/>
<gene>
    <name evidence="6" type="ORF">FB558_7616</name>
</gene>
<dbReference type="AlphaFoldDB" id="A0A543D0U2"/>
<name>A0A543D0U2_9PSEU</name>
<keyword evidence="1" id="KW-0805">Transcription regulation</keyword>
<dbReference type="Proteomes" id="UP000315677">
    <property type="component" value="Unassembled WGS sequence"/>
</dbReference>
<evidence type="ECO:0000313" key="7">
    <source>
        <dbReference type="Proteomes" id="UP000315677"/>
    </source>
</evidence>
<evidence type="ECO:0000313" key="6">
    <source>
        <dbReference type="EMBL" id="TQM02970.1"/>
    </source>
</evidence>
<evidence type="ECO:0000256" key="1">
    <source>
        <dbReference type="ARBA" id="ARBA00023015"/>
    </source>
</evidence>
<dbReference type="PROSITE" id="PS50932">
    <property type="entry name" value="HTH_LACI_2"/>
    <property type="match status" value="1"/>
</dbReference>
<dbReference type="PANTHER" id="PTHR30146:SF147">
    <property type="entry name" value="HTH-TYPE TRANSCRIPTIONAL REGULATOR DEGA"/>
    <property type="match status" value="1"/>
</dbReference>
<organism evidence="6 7">
    <name type="scientific">Pseudonocardia kunmingensis</name>
    <dbReference type="NCBI Taxonomy" id="630975"/>
    <lineage>
        <taxon>Bacteria</taxon>
        <taxon>Bacillati</taxon>
        <taxon>Actinomycetota</taxon>
        <taxon>Actinomycetes</taxon>
        <taxon>Pseudonocardiales</taxon>
        <taxon>Pseudonocardiaceae</taxon>
        <taxon>Pseudonocardia</taxon>
    </lineage>
</organism>
<dbReference type="InterPro" id="IPR046335">
    <property type="entry name" value="LacI/GalR-like_sensor"/>
</dbReference>
<dbReference type="GO" id="GO:0003700">
    <property type="term" value="F:DNA-binding transcription factor activity"/>
    <property type="evidence" value="ECO:0007669"/>
    <property type="project" value="TreeGrafter"/>
</dbReference>
<protein>
    <submittedName>
        <fullName evidence="6">LacI family transcriptional regulator</fullName>
    </submittedName>
</protein>
<keyword evidence="3" id="KW-0804">Transcription</keyword>
<sequence length="380" mass="40172">MAGDVRVQPVARQACAEIRYPAETRRRARTVHRVARRDGRRKLPTIKVVAAAAGVSTSTVSRVFSRPHLLRESTVAHVTEVATRLGYVPHHAARALSTGRLGMIAVVVPDIANPFFPPVIRAAQARASAGGASTVLGDTDEDPAKELDLLVKLQQRTDGVVLVSSRLPEDVVRERGRQGPLVLVNRDVADVPRVLVDSAPGMREAVDHLAALGHRHLAYVSGPTTSWSDEQRRRAVGERAAALGVAVSVLRAHRPDHEEGRAAAGEVLDAGATAAVAFDDALAQGVLAGLAERGVAVPGEVSVIGCDDILAATTYPPLTTVRGRGAEAGRLAVELLLELVDDPDAGRDHRRLLPSSLTCRATTAAPPSSGTRRFDPRGAS</sequence>
<dbReference type="SUPFAM" id="SSF47413">
    <property type="entry name" value="lambda repressor-like DNA-binding domains"/>
    <property type="match status" value="1"/>
</dbReference>
<feature type="domain" description="HTH lacI-type" evidence="5">
    <location>
        <begin position="44"/>
        <end position="98"/>
    </location>
</feature>
<evidence type="ECO:0000259" key="5">
    <source>
        <dbReference type="PROSITE" id="PS50932"/>
    </source>
</evidence>
<dbReference type="Gene3D" id="3.40.50.2300">
    <property type="match status" value="2"/>
</dbReference>
<dbReference type="GO" id="GO:0000976">
    <property type="term" value="F:transcription cis-regulatory region binding"/>
    <property type="evidence" value="ECO:0007669"/>
    <property type="project" value="TreeGrafter"/>
</dbReference>
<comment type="caution">
    <text evidence="6">The sequence shown here is derived from an EMBL/GenBank/DDBJ whole genome shotgun (WGS) entry which is preliminary data.</text>
</comment>
<dbReference type="SMART" id="SM00354">
    <property type="entry name" value="HTH_LACI"/>
    <property type="match status" value="1"/>
</dbReference>
<dbReference type="Pfam" id="PF13377">
    <property type="entry name" value="Peripla_BP_3"/>
    <property type="match status" value="1"/>
</dbReference>
<dbReference type="InterPro" id="IPR010982">
    <property type="entry name" value="Lambda_DNA-bd_dom_sf"/>
</dbReference>
<reference evidence="6 7" key="1">
    <citation type="submission" date="2019-06" db="EMBL/GenBank/DDBJ databases">
        <title>Sequencing the genomes of 1000 actinobacteria strains.</title>
        <authorList>
            <person name="Klenk H.-P."/>
        </authorList>
    </citation>
    <scope>NUCLEOTIDE SEQUENCE [LARGE SCALE GENOMIC DNA]</scope>
    <source>
        <strain evidence="6 7">DSM 45301</strain>
    </source>
</reference>
<accession>A0A543D0U2</accession>
<dbReference type="InterPro" id="IPR028082">
    <property type="entry name" value="Peripla_BP_I"/>
</dbReference>
<dbReference type="EMBL" id="VFPA01000006">
    <property type="protein sequence ID" value="TQM02970.1"/>
    <property type="molecule type" value="Genomic_DNA"/>
</dbReference>
<evidence type="ECO:0000256" key="4">
    <source>
        <dbReference type="SAM" id="MobiDB-lite"/>
    </source>
</evidence>
<keyword evidence="7" id="KW-1185">Reference proteome</keyword>
<proteinExistence type="predicted"/>
<dbReference type="Gene3D" id="1.10.260.40">
    <property type="entry name" value="lambda repressor-like DNA-binding domains"/>
    <property type="match status" value="1"/>
</dbReference>
<dbReference type="CDD" id="cd01392">
    <property type="entry name" value="HTH_LacI"/>
    <property type="match status" value="1"/>
</dbReference>
<keyword evidence="2" id="KW-0238">DNA-binding</keyword>
<dbReference type="SUPFAM" id="SSF53822">
    <property type="entry name" value="Periplasmic binding protein-like I"/>
    <property type="match status" value="1"/>
</dbReference>
<evidence type="ECO:0000256" key="2">
    <source>
        <dbReference type="ARBA" id="ARBA00023125"/>
    </source>
</evidence>